<dbReference type="EMBL" id="QNUK01000258">
    <property type="protein sequence ID" value="KAF5896864.1"/>
    <property type="molecule type" value="Genomic_DNA"/>
</dbReference>
<dbReference type="Proteomes" id="UP000727407">
    <property type="component" value="Unassembled WGS sequence"/>
</dbReference>
<dbReference type="SMART" id="SM00327">
    <property type="entry name" value="VWA"/>
    <property type="match status" value="1"/>
</dbReference>
<accession>A0A8J4WYF3</accession>
<gene>
    <name evidence="2" type="ORF">DAT39_013421</name>
</gene>
<dbReference type="InterPro" id="IPR036465">
    <property type="entry name" value="vWFA_dom_sf"/>
</dbReference>
<dbReference type="NCBIfam" id="NF041940">
    <property type="entry name" value="choice_anch_X"/>
    <property type="match status" value="1"/>
</dbReference>
<dbReference type="Pfam" id="PF00092">
    <property type="entry name" value="VWA"/>
    <property type="match status" value="1"/>
</dbReference>
<dbReference type="InterPro" id="IPR051266">
    <property type="entry name" value="CLCR"/>
</dbReference>
<feature type="non-terminal residue" evidence="2">
    <location>
        <position position="459"/>
    </location>
</feature>
<sequence>GGRIEQQHRAGTLFLSEIIDEEQFVALVTFSTEAQILSPLTLINGQASRDTLVKKLPETAGGYTYICKGLRKGFEALKSDDGKTVGDEIIFLTDGEASDNVQDCFQEAVQSGAIIHTIAFGPKADNVLKSMADKTGGIFQIAKDSLLSNQLVDAFSSITVFDGNPNTQPLQLESTGKLVTDWFNGTVPIDRTAGKHTTFTLIYEKSAPTVYIQSPSGLAYDQRNTTDSANTITLTVPGIAEPGDWKYSFLNREAAAQQMSLTVMSRAAREDVPPVTVTVRMTQQMRDGSKAMVVLAEVSQNYNPVLGARVWTTMESDTGHSEKLELFDNGAGADAFKDDGVYSRYSTKLKKGKYSLKVRVENQDGQVLYSLHRHSGSMYVPGFIVDGKVVLNPPKPPVDVQREDIGKFSRTLTGKSFVVESEGPSNVPPSRITDLIAEIQEDFVFLNWTAPGDDYDEGT</sequence>
<protein>
    <submittedName>
        <fullName evidence="2">Epithelial chloride channel protein-like</fullName>
    </submittedName>
</protein>
<dbReference type="SUPFAM" id="SSF53300">
    <property type="entry name" value="vWA-like"/>
    <property type="match status" value="1"/>
</dbReference>
<keyword evidence="3" id="KW-1185">Reference proteome</keyword>
<dbReference type="Gene3D" id="3.40.50.410">
    <property type="entry name" value="von Willebrand factor, type A domain"/>
    <property type="match status" value="1"/>
</dbReference>
<reference evidence="2" key="1">
    <citation type="submission" date="2020-07" db="EMBL/GenBank/DDBJ databases">
        <title>Clarias magur genome sequencing, assembly and annotation.</title>
        <authorList>
            <person name="Kushwaha B."/>
            <person name="Kumar R."/>
            <person name="Das P."/>
            <person name="Joshi C.G."/>
            <person name="Kumar D."/>
            <person name="Nagpure N.S."/>
            <person name="Pandey M."/>
            <person name="Agarwal S."/>
            <person name="Srivastava S."/>
            <person name="Singh M."/>
            <person name="Sahoo L."/>
            <person name="Jayasankar P."/>
            <person name="Meher P.K."/>
            <person name="Koringa P.G."/>
            <person name="Iquebal M.A."/>
            <person name="Das S.P."/>
            <person name="Bit A."/>
            <person name="Patnaik S."/>
            <person name="Patel N."/>
            <person name="Shah T.M."/>
            <person name="Hinsu A."/>
            <person name="Jena J.K."/>
        </authorList>
    </citation>
    <scope>NUCLEOTIDE SEQUENCE</scope>
    <source>
        <strain evidence="2">CIFAMagur01</strain>
        <tissue evidence="2">Testis</tissue>
    </source>
</reference>
<proteinExistence type="predicted"/>
<dbReference type="InterPro" id="IPR002035">
    <property type="entry name" value="VWF_A"/>
</dbReference>
<feature type="domain" description="VWFA" evidence="1">
    <location>
        <begin position="25"/>
        <end position="155"/>
    </location>
</feature>
<evidence type="ECO:0000313" key="2">
    <source>
        <dbReference type="EMBL" id="KAF5896864.1"/>
    </source>
</evidence>
<dbReference type="AlphaFoldDB" id="A0A8J4WYF3"/>
<dbReference type="PANTHER" id="PTHR10579:SF172">
    <property type="entry name" value="CALCIUM-ACTIVATED CHLORIDE CHANNEL REGULATOR 4 PRECURSOR-RELATED"/>
    <property type="match status" value="1"/>
</dbReference>
<organism evidence="2 3">
    <name type="scientific">Clarias magur</name>
    <name type="common">Asian catfish</name>
    <name type="synonym">Macropteronotus magur</name>
    <dbReference type="NCBI Taxonomy" id="1594786"/>
    <lineage>
        <taxon>Eukaryota</taxon>
        <taxon>Metazoa</taxon>
        <taxon>Chordata</taxon>
        <taxon>Craniata</taxon>
        <taxon>Vertebrata</taxon>
        <taxon>Euteleostomi</taxon>
        <taxon>Actinopterygii</taxon>
        <taxon>Neopterygii</taxon>
        <taxon>Teleostei</taxon>
        <taxon>Ostariophysi</taxon>
        <taxon>Siluriformes</taxon>
        <taxon>Clariidae</taxon>
        <taxon>Clarias</taxon>
    </lineage>
</organism>
<dbReference type="GO" id="GO:0005886">
    <property type="term" value="C:plasma membrane"/>
    <property type="evidence" value="ECO:0007669"/>
    <property type="project" value="TreeGrafter"/>
</dbReference>
<dbReference type="CDD" id="cd00198">
    <property type="entry name" value="vWFA"/>
    <property type="match status" value="1"/>
</dbReference>
<feature type="non-terminal residue" evidence="2">
    <location>
        <position position="1"/>
    </location>
</feature>
<dbReference type="PANTHER" id="PTHR10579">
    <property type="entry name" value="CALCIUM-ACTIVATED CHLORIDE CHANNEL REGULATOR"/>
    <property type="match status" value="1"/>
</dbReference>
<comment type="caution">
    <text evidence="2">The sequence shown here is derived from an EMBL/GenBank/DDBJ whole genome shotgun (WGS) entry which is preliminary data.</text>
</comment>
<dbReference type="PROSITE" id="PS50234">
    <property type="entry name" value="VWFA"/>
    <property type="match status" value="1"/>
</dbReference>
<evidence type="ECO:0000259" key="1">
    <source>
        <dbReference type="PROSITE" id="PS50234"/>
    </source>
</evidence>
<name>A0A8J4WYF3_CLAMG</name>
<dbReference type="OrthoDB" id="687730at2759"/>
<evidence type="ECO:0000313" key="3">
    <source>
        <dbReference type="Proteomes" id="UP000727407"/>
    </source>
</evidence>